<dbReference type="Pfam" id="PF00582">
    <property type="entry name" value="Usp"/>
    <property type="match status" value="2"/>
</dbReference>
<keyword evidence="5" id="KW-1185">Reference proteome</keyword>
<dbReference type="InterPro" id="IPR014729">
    <property type="entry name" value="Rossmann-like_a/b/a_fold"/>
</dbReference>
<dbReference type="InterPro" id="IPR006015">
    <property type="entry name" value="Universal_stress_UspA"/>
</dbReference>
<feature type="domain" description="UspA" evidence="3">
    <location>
        <begin position="1"/>
        <end position="149"/>
    </location>
</feature>
<comment type="similarity">
    <text evidence="1">Belongs to the universal stress protein A family.</text>
</comment>
<evidence type="ECO:0000313" key="5">
    <source>
        <dbReference type="Proteomes" id="UP001589774"/>
    </source>
</evidence>
<feature type="domain" description="UspA" evidence="3">
    <location>
        <begin position="158"/>
        <end position="282"/>
    </location>
</feature>
<dbReference type="EMBL" id="JBHLWO010000002">
    <property type="protein sequence ID" value="MFC0319920.1"/>
    <property type="molecule type" value="Genomic_DNA"/>
</dbReference>
<evidence type="ECO:0000256" key="2">
    <source>
        <dbReference type="SAM" id="Coils"/>
    </source>
</evidence>
<accession>A0ABV6HM42</accession>
<name>A0ABV6HM42_9SPHI</name>
<dbReference type="RefSeq" id="WP_130855461.1">
    <property type="nucleotide sequence ID" value="NZ_JBHLWO010000002.1"/>
</dbReference>
<dbReference type="InterPro" id="IPR006016">
    <property type="entry name" value="UspA"/>
</dbReference>
<evidence type="ECO:0000313" key="4">
    <source>
        <dbReference type="EMBL" id="MFC0319920.1"/>
    </source>
</evidence>
<dbReference type="CDD" id="cd00293">
    <property type="entry name" value="USP-like"/>
    <property type="match status" value="1"/>
</dbReference>
<comment type="caution">
    <text evidence="4">The sequence shown here is derived from an EMBL/GenBank/DDBJ whole genome shotgun (WGS) entry which is preliminary data.</text>
</comment>
<dbReference type="PANTHER" id="PTHR46268:SF6">
    <property type="entry name" value="UNIVERSAL STRESS PROTEIN UP12"/>
    <property type="match status" value="1"/>
</dbReference>
<feature type="coiled-coil region" evidence="2">
    <location>
        <begin position="54"/>
        <end position="81"/>
    </location>
</feature>
<proteinExistence type="inferred from homology"/>
<dbReference type="Gene3D" id="3.40.50.620">
    <property type="entry name" value="HUPs"/>
    <property type="match status" value="2"/>
</dbReference>
<evidence type="ECO:0000256" key="1">
    <source>
        <dbReference type="ARBA" id="ARBA00008791"/>
    </source>
</evidence>
<dbReference type="SUPFAM" id="SSF52402">
    <property type="entry name" value="Adenine nucleotide alpha hydrolases-like"/>
    <property type="match status" value="2"/>
</dbReference>
<organism evidence="4 5">
    <name type="scientific">Olivibacter oleidegradans</name>
    <dbReference type="NCBI Taxonomy" id="760123"/>
    <lineage>
        <taxon>Bacteria</taxon>
        <taxon>Pseudomonadati</taxon>
        <taxon>Bacteroidota</taxon>
        <taxon>Sphingobacteriia</taxon>
        <taxon>Sphingobacteriales</taxon>
        <taxon>Sphingobacteriaceae</taxon>
        <taxon>Olivibacter</taxon>
    </lineage>
</organism>
<dbReference type="Proteomes" id="UP001589774">
    <property type="component" value="Unassembled WGS sequence"/>
</dbReference>
<reference evidence="4 5" key="1">
    <citation type="submission" date="2024-09" db="EMBL/GenBank/DDBJ databases">
        <authorList>
            <person name="Sun Q."/>
            <person name="Mori K."/>
        </authorList>
    </citation>
    <scope>NUCLEOTIDE SEQUENCE [LARGE SCALE GENOMIC DNA]</scope>
    <source>
        <strain evidence="4 5">CCM 7765</strain>
    </source>
</reference>
<protein>
    <submittedName>
        <fullName evidence="4">Universal stress protein</fullName>
    </submittedName>
</protein>
<keyword evidence="2" id="KW-0175">Coiled coil</keyword>
<dbReference type="PANTHER" id="PTHR46268">
    <property type="entry name" value="STRESS RESPONSE PROTEIN NHAX"/>
    <property type="match status" value="1"/>
</dbReference>
<evidence type="ECO:0000259" key="3">
    <source>
        <dbReference type="Pfam" id="PF00582"/>
    </source>
</evidence>
<sequence length="288" mass="32418">MRTVLVPTDFSAPAYNAALYAVEMAITLQASLHLVHVMEVADKTLLDTQILWPVLDYQDVKEKANQQMNLLKQQLRLQIIENNAGEKVSVTSSLVEGVVYQEIAEEIVRNAAILLVAAMHGAGNAERFIFGSKSRDFIRHISCPVLLIPHNFKYRKINKIAFATDLSPNDIALIELLAKYAEPFHAEIVISHVTTDANDGQHQQQTESFLREVAGKNNYDRIYYRYLSGQTIEDGILRLSENGEVDVLTMVHRPESGLAKLWQRSHTKQIAKQIKIPLLVLKGASINY</sequence>
<gene>
    <name evidence="4" type="ORF">ACFFI0_16470</name>
</gene>
<dbReference type="PRINTS" id="PR01438">
    <property type="entry name" value="UNVRSLSTRESS"/>
</dbReference>